<dbReference type="OMA" id="WESSEEC"/>
<feature type="domain" description="Reverse transcriptase" evidence="1">
    <location>
        <begin position="24"/>
        <end position="82"/>
    </location>
</feature>
<evidence type="ECO:0000313" key="2">
    <source>
        <dbReference type="RefSeq" id="XP_016515236.1"/>
    </source>
</evidence>
<organism evidence="2">
    <name type="scientific">Nicotiana tabacum</name>
    <name type="common">Common tobacco</name>
    <dbReference type="NCBI Taxonomy" id="4097"/>
    <lineage>
        <taxon>Eukaryota</taxon>
        <taxon>Viridiplantae</taxon>
        <taxon>Streptophyta</taxon>
        <taxon>Embryophyta</taxon>
        <taxon>Tracheophyta</taxon>
        <taxon>Spermatophyta</taxon>
        <taxon>Magnoliopsida</taxon>
        <taxon>eudicotyledons</taxon>
        <taxon>Gunneridae</taxon>
        <taxon>Pentapetalae</taxon>
        <taxon>asterids</taxon>
        <taxon>lamiids</taxon>
        <taxon>Solanales</taxon>
        <taxon>Solanaceae</taxon>
        <taxon>Nicotianoideae</taxon>
        <taxon>Nicotianeae</taxon>
        <taxon>Nicotiana</taxon>
    </lineage>
</organism>
<name>A0A1S4DP76_TOBAC</name>
<dbReference type="InterPro" id="IPR000477">
    <property type="entry name" value="RT_dom"/>
</dbReference>
<protein>
    <recommendedName>
        <fullName evidence="1">Reverse transcriptase domain-containing protein</fullName>
    </recommendedName>
</protein>
<proteinExistence type="predicted"/>
<gene>
    <name evidence="2" type="primary">LOC107831958</name>
</gene>
<dbReference type="AlphaFoldDB" id="A0A1S4DP76"/>
<dbReference type="PaxDb" id="4097-A0A1S4DP76"/>
<dbReference type="RefSeq" id="XP_016515236.1">
    <property type="nucleotide sequence ID" value="XM_016659750.1"/>
</dbReference>
<dbReference type="STRING" id="4097.A0A1S4DP76"/>
<dbReference type="SUPFAM" id="SSF56672">
    <property type="entry name" value="DNA/RNA polymerases"/>
    <property type="match status" value="1"/>
</dbReference>
<dbReference type="PANTHER" id="PTHR33116">
    <property type="entry name" value="REVERSE TRANSCRIPTASE ZINC-BINDING DOMAIN-CONTAINING PROTEIN-RELATED-RELATED"/>
    <property type="match status" value="1"/>
</dbReference>
<accession>A0A1S4DP76</accession>
<dbReference type="PANTHER" id="PTHR33116:SF78">
    <property type="entry name" value="OS12G0587133 PROTEIN"/>
    <property type="match status" value="1"/>
</dbReference>
<dbReference type="Pfam" id="PF00078">
    <property type="entry name" value="RVT_1"/>
    <property type="match status" value="1"/>
</dbReference>
<reference evidence="2" key="1">
    <citation type="submission" date="2025-08" db="UniProtKB">
        <authorList>
            <consortium name="RefSeq"/>
        </authorList>
    </citation>
    <scope>IDENTIFICATION</scope>
</reference>
<dbReference type="OrthoDB" id="1301880at2759"/>
<dbReference type="KEGG" id="nta:107831958"/>
<evidence type="ECO:0000259" key="1">
    <source>
        <dbReference type="Pfam" id="PF00078"/>
    </source>
</evidence>
<sequence>MEGLNSMIKKANRERWIRDFKAVNNVSSNLEITHMLYADDSLVFCDAKEEQVRHLRLILSVFEVVSGLHVNWSKSQVYTVNEVTNIQRLAGVLGCQVRNLWMPLGAKIRSQELWNEVLERCEKELATWKGNYLSLGGKITLVNNVIDALPTCMMSLFPIPVKVEKKVDALRRKFIWQGKKGEECLQFDKMEHFA</sequence>
<dbReference type="InterPro" id="IPR043502">
    <property type="entry name" value="DNA/RNA_pol_sf"/>
</dbReference>